<comment type="similarity">
    <text evidence="3 7">Belongs to the MoeA family.</text>
</comment>
<evidence type="ECO:0000256" key="6">
    <source>
        <dbReference type="ARBA" id="ARBA00047317"/>
    </source>
</evidence>
<dbReference type="CDD" id="cd00887">
    <property type="entry name" value="MoeA"/>
    <property type="match status" value="1"/>
</dbReference>
<evidence type="ECO:0000256" key="7">
    <source>
        <dbReference type="RuleBase" id="RU365090"/>
    </source>
</evidence>
<accession>A0A9E2BG37</accession>
<evidence type="ECO:0000313" key="10">
    <source>
        <dbReference type="Proteomes" id="UP000811545"/>
    </source>
</evidence>
<dbReference type="SUPFAM" id="SSF53218">
    <property type="entry name" value="Molybdenum cofactor biosynthesis proteins"/>
    <property type="match status" value="1"/>
</dbReference>
<dbReference type="InterPro" id="IPR036135">
    <property type="entry name" value="MoeA_linker/N_sf"/>
</dbReference>
<dbReference type="GO" id="GO:0005829">
    <property type="term" value="C:cytosol"/>
    <property type="evidence" value="ECO:0007669"/>
    <property type="project" value="TreeGrafter"/>
</dbReference>
<dbReference type="Pfam" id="PF03454">
    <property type="entry name" value="MoeA_C"/>
    <property type="match status" value="1"/>
</dbReference>
<dbReference type="SUPFAM" id="SSF63867">
    <property type="entry name" value="MoeA C-terminal domain-like"/>
    <property type="match status" value="1"/>
</dbReference>
<evidence type="ECO:0000256" key="1">
    <source>
        <dbReference type="ARBA" id="ARBA00002901"/>
    </source>
</evidence>
<dbReference type="InterPro" id="IPR038987">
    <property type="entry name" value="MoeA-like"/>
</dbReference>
<comment type="cofactor">
    <cofactor evidence="7">
        <name>Mg(2+)</name>
        <dbReference type="ChEBI" id="CHEBI:18420"/>
    </cofactor>
</comment>
<dbReference type="EMBL" id="QLTW01000033">
    <property type="protein sequence ID" value="MBT9144938.1"/>
    <property type="molecule type" value="Genomic_DNA"/>
</dbReference>
<dbReference type="PANTHER" id="PTHR10192:SF5">
    <property type="entry name" value="GEPHYRIN"/>
    <property type="match status" value="1"/>
</dbReference>
<dbReference type="EC" id="2.10.1.1" evidence="7"/>
<dbReference type="InterPro" id="IPR005110">
    <property type="entry name" value="MoeA_linker/N"/>
</dbReference>
<dbReference type="Pfam" id="PF00994">
    <property type="entry name" value="MoCF_biosynth"/>
    <property type="match status" value="1"/>
</dbReference>
<sequence>MEYLQLTTIRDSLNIILNYLKPVKVDTVPISSAGGRVCFRDYFTPDDIPAFTRSTMDGYAVRAKDTRGASAQSPVLLNLIGSININEAPTIKCHSGETCYVPTGGMLPEGADAVVMVEKTEVSGQFLEVQETIASGENSILKGEDYKKGELIIARGTLIRPQEAGLLAFTGVGEVEVYNKVKIAIFGSGDEVVPLDVHPQPPKIRDLNSYTLSSLFEINGFLPMIRGILPDREEEVENRLKEDLLNFDAIVVSGGTSKGTRDVMSTVLTRMGNPGIIAHGLTIKPGKPTLLGVTNHIPIIVLPGHPASCFITATFIALPILRFLGGRQDEPLKLTARGFLKKRIISRLGLEEYIRVNLFLEKGRVVVEPIPGESGLISTLVKANGLVKVPENMENLEEGVEVEVLLL</sequence>
<proteinExistence type="inferred from homology"/>
<dbReference type="PANTHER" id="PTHR10192">
    <property type="entry name" value="MOLYBDOPTERIN BIOSYNTHESIS PROTEIN"/>
    <property type="match status" value="1"/>
</dbReference>
<keyword evidence="5 7" id="KW-0501">Molybdenum cofactor biosynthesis</keyword>
<evidence type="ECO:0000313" key="9">
    <source>
        <dbReference type="EMBL" id="MBT9144938.1"/>
    </source>
</evidence>
<dbReference type="AlphaFoldDB" id="A0A9E2BG37"/>
<evidence type="ECO:0000256" key="5">
    <source>
        <dbReference type="ARBA" id="ARBA00023150"/>
    </source>
</evidence>
<dbReference type="GO" id="GO:0061599">
    <property type="term" value="F:molybdopterin molybdotransferase activity"/>
    <property type="evidence" value="ECO:0007669"/>
    <property type="project" value="UniProtKB-UniRule"/>
</dbReference>
<dbReference type="NCBIfam" id="NF045515">
    <property type="entry name" value="Glp_gephyrin"/>
    <property type="match status" value="1"/>
</dbReference>
<dbReference type="InterPro" id="IPR001453">
    <property type="entry name" value="MoaB/Mog_dom"/>
</dbReference>
<dbReference type="GO" id="GO:0006777">
    <property type="term" value="P:Mo-molybdopterin cofactor biosynthetic process"/>
    <property type="evidence" value="ECO:0007669"/>
    <property type="project" value="UniProtKB-UniRule"/>
</dbReference>
<dbReference type="GO" id="GO:0046872">
    <property type="term" value="F:metal ion binding"/>
    <property type="evidence" value="ECO:0007669"/>
    <property type="project" value="UniProtKB-UniRule"/>
</dbReference>
<reference evidence="9 10" key="1">
    <citation type="journal article" date="2021" name="bioRxiv">
        <title>Unique metabolic strategies in Hadean analogues reveal hints for primordial physiology.</title>
        <authorList>
            <person name="Nobu M.K."/>
            <person name="Nakai R."/>
            <person name="Tamazawa S."/>
            <person name="Mori H."/>
            <person name="Toyoda A."/>
            <person name="Ijiri A."/>
            <person name="Suzuki S."/>
            <person name="Kurokawa K."/>
            <person name="Kamagata Y."/>
            <person name="Tamaki H."/>
        </authorList>
    </citation>
    <scope>NUCLEOTIDE SEQUENCE [LARGE SCALE GENOMIC DNA]</scope>
    <source>
        <strain evidence="9">BS525</strain>
    </source>
</reference>
<dbReference type="Gene3D" id="3.40.980.10">
    <property type="entry name" value="MoaB/Mog-like domain"/>
    <property type="match status" value="1"/>
</dbReference>
<evidence type="ECO:0000256" key="4">
    <source>
        <dbReference type="ARBA" id="ARBA00022505"/>
    </source>
</evidence>
<evidence type="ECO:0000259" key="8">
    <source>
        <dbReference type="SMART" id="SM00852"/>
    </source>
</evidence>
<name>A0A9E2BG37_PSYF1</name>
<dbReference type="Gene3D" id="3.90.105.10">
    <property type="entry name" value="Molybdopterin biosynthesis moea protein, domain 2"/>
    <property type="match status" value="1"/>
</dbReference>
<comment type="caution">
    <text evidence="9">The sequence shown here is derived from an EMBL/GenBank/DDBJ whole genome shotgun (WGS) entry which is preliminary data.</text>
</comment>
<comment type="pathway">
    <text evidence="2 7">Cofactor biosynthesis; molybdopterin biosynthesis.</text>
</comment>
<dbReference type="Gene3D" id="2.170.190.11">
    <property type="entry name" value="Molybdopterin biosynthesis moea protein, domain 3"/>
    <property type="match status" value="1"/>
</dbReference>
<keyword evidence="7" id="KW-0479">Metal-binding</keyword>
<gene>
    <name evidence="9" type="primary">moaE2</name>
    <name evidence="9" type="ORF">DDT42_00794</name>
</gene>
<keyword evidence="7" id="KW-0460">Magnesium</keyword>
<dbReference type="Gene3D" id="2.40.340.10">
    <property type="entry name" value="MoeA, C-terminal, domain IV"/>
    <property type="match status" value="1"/>
</dbReference>
<dbReference type="InterPro" id="IPR005111">
    <property type="entry name" value="MoeA_C_domain_IV"/>
</dbReference>
<dbReference type="InterPro" id="IPR036425">
    <property type="entry name" value="MoaB/Mog-like_dom_sf"/>
</dbReference>
<keyword evidence="7 9" id="KW-0808">Transferase</keyword>
<dbReference type="Pfam" id="PF03453">
    <property type="entry name" value="MoeA_N"/>
    <property type="match status" value="1"/>
</dbReference>
<feature type="domain" description="MoaB/Mog" evidence="8">
    <location>
        <begin position="184"/>
        <end position="323"/>
    </location>
</feature>
<comment type="catalytic activity">
    <reaction evidence="6">
        <text>adenylyl-molybdopterin + molybdate = Mo-molybdopterin + AMP + H(+)</text>
        <dbReference type="Rhea" id="RHEA:35047"/>
        <dbReference type="ChEBI" id="CHEBI:15378"/>
        <dbReference type="ChEBI" id="CHEBI:36264"/>
        <dbReference type="ChEBI" id="CHEBI:62727"/>
        <dbReference type="ChEBI" id="CHEBI:71302"/>
        <dbReference type="ChEBI" id="CHEBI:456215"/>
        <dbReference type="EC" id="2.10.1.1"/>
    </reaction>
</comment>
<organism evidence="9 10">
    <name type="scientific">Psychracetigena formicireducens</name>
    <dbReference type="NCBI Taxonomy" id="2986056"/>
    <lineage>
        <taxon>Bacteria</taxon>
        <taxon>Bacillati</taxon>
        <taxon>Candidatus Lithacetigenota</taxon>
        <taxon>Candidatus Psychracetigena</taxon>
    </lineage>
</organism>
<dbReference type="SUPFAM" id="SSF63882">
    <property type="entry name" value="MoeA N-terminal region -like"/>
    <property type="match status" value="1"/>
</dbReference>
<comment type="function">
    <text evidence="1 7">Catalyzes the insertion of molybdate into adenylated molybdopterin with the concomitant release of AMP.</text>
</comment>
<dbReference type="Proteomes" id="UP000811545">
    <property type="component" value="Unassembled WGS sequence"/>
</dbReference>
<dbReference type="InterPro" id="IPR008284">
    <property type="entry name" value="MoCF_biosynth_CS"/>
</dbReference>
<evidence type="ECO:0000256" key="2">
    <source>
        <dbReference type="ARBA" id="ARBA00005046"/>
    </source>
</evidence>
<dbReference type="InterPro" id="IPR036688">
    <property type="entry name" value="MoeA_C_domain_IV_sf"/>
</dbReference>
<protein>
    <recommendedName>
        <fullName evidence="7">Molybdopterin molybdenumtransferase</fullName>
        <ecNumber evidence="7">2.10.1.1</ecNumber>
    </recommendedName>
</protein>
<dbReference type="PROSITE" id="PS01079">
    <property type="entry name" value="MOCF_BIOSYNTHESIS_2"/>
    <property type="match status" value="1"/>
</dbReference>
<dbReference type="SMART" id="SM00852">
    <property type="entry name" value="MoCF_biosynth"/>
    <property type="match status" value="1"/>
</dbReference>
<evidence type="ECO:0000256" key="3">
    <source>
        <dbReference type="ARBA" id="ARBA00010763"/>
    </source>
</evidence>
<keyword evidence="4 7" id="KW-0500">Molybdenum</keyword>